<comment type="caution">
    <text evidence="2">The sequence shown here is derived from an EMBL/GenBank/DDBJ whole genome shotgun (WGS) entry which is preliminary data.</text>
</comment>
<dbReference type="EMBL" id="QVFD01000005">
    <property type="protein sequence ID" value="RGC47924.1"/>
    <property type="molecule type" value="Genomic_DNA"/>
</dbReference>
<gene>
    <name evidence="2" type="ORF">DW747_07095</name>
</gene>
<dbReference type="Proteomes" id="UP000261231">
    <property type="component" value="Unassembled WGS sequence"/>
</dbReference>
<feature type="transmembrane region" description="Helical" evidence="1">
    <location>
        <begin position="16"/>
        <end position="35"/>
    </location>
</feature>
<evidence type="ECO:0000313" key="3">
    <source>
        <dbReference type="Proteomes" id="UP000261231"/>
    </source>
</evidence>
<proteinExistence type="predicted"/>
<name>A0A3E2XMD7_9FIRM</name>
<protein>
    <submittedName>
        <fullName evidence="2">Uncharacterized protein</fullName>
    </submittedName>
</protein>
<reference evidence="2 3" key="1">
    <citation type="submission" date="2018-08" db="EMBL/GenBank/DDBJ databases">
        <title>A genome reference for cultivated species of the human gut microbiota.</title>
        <authorList>
            <person name="Zou Y."/>
            <person name="Xue W."/>
            <person name="Luo G."/>
        </authorList>
    </citation>
    <scope>NUCLEOTIDE SEQUENCE [LARGE SCALE GENOMIC DNA]</scope>
    <source>
        <strain evidence="2 3">AM28-39</strain>
    </source>
</reference>
<evidence type="ECO:0000256" key="1">
    <source>
        <dbReference type="SAM" id="Phobius"/>
    </source>
</evidence>
<keyword evidence="3" id="KW-1185">Reference proteome</keyword>
<keyword evidence="1" id="KW-1133">Transmembrane helix</keyword>
<accession>A0A3E2XMD7</accession>
<keyword evidence="1" id="KW-0812">Transmembrane</keyword>
<organism evidence="2 3">
    <name type="scientific">Coprococcus catus</name>
    <dbReference type="NCBI Taxonomy" id="116085"/>
    <lineage>
        <taxon>Bacteria</taxon>
        <taxon>Bacillati</taxon>
        <taxon>Bacillota</taxon>
        <taxon>Clostridia</taxon>
        <taxon>Lachnospirales</taxon>
        <taxon>Lachnospiraceae</taxon>
        <taxon>Coprococcus</taxon>
    </lineage>
</organism>
<evidence type="ECO:0000313" key="2">
    <source>
        <dbReference type="EMBL" id="RGC47924.1"/>
    </source>
</evidence>
<feature type="transmembrane region" description="Helical" evidence="1">
    <location>
        <begin position="42"/>
        <end position="61"/>
    </location>
</feature>
<keyword evidence="1" id="KW-0472">Membrane</keyword>
<sequence length="157" mass="18154">MKEIRGGLPEQYSNKGFCWSFIGLFIVCVFFGILLCREGTGICETVIGIGFMYLAVLYIYLRFSVSYVIDETGVTITYINFKIWTVHFNWDEYYEVEFGTTRKNEAGVDFVMSFKKKKKCLSDFIFSGTVGCECTEETYALVKSWLPESVRMPKVKF</sequence>
<dbReference type="AlphaFoldDB" id="A0A3E2XMD7"/>